<dbReference type="AlphaFoldDB" id="A0A1V3XM34"/>
<name>A0A1V3XM34_MYCKA</name>
<accession>A0A1V3XM34</accession>
<dbReference type="Proteomes" id="UP000189229">
    <property type="component" value="Unassembled WGS sequence"/>
</dbReference>
<protein>
    <submittedName>
        <fullName evidence="2">Uncharacterized protein</fullName>
    </submittedName>
</protein>
<reference evidence="3 4" key="1">
    <citation type="submission" date="2017-02" db="EMBL/GenBank/DDBJ databases">
        <title>Complete genome sequences of Mycobacterium kansasii strains isolated from rhesus macaques.</title>
        <authorList>
            <person name="Panda A."/>
            <person name="Nagaraj S."/>
            <person name="Zhao X."/>
            <person name="Tettelin H."/>
            <person name="Detolla L.J."/>
        </authorList>
    </citation>
    <scope>NUCLEOTIDE SEQUENCE [LARGE SCALE GENOMIC DNA]</scope>
    <source>
        <strain evidence="2 3">11-3469</strain>
        <strain evidence="1 4">11-3813</strain>
    </source>
</reference>
<gene>
    <name evidence="2" type="ORF">BZL29_1908</name>
    <name evidence="1" type="ORF">BZL30_1857</name>
</gene>
<proteinExistence type="predicted"/>
<sequence length="76" mass="8446">MDLKRNRSSSPPDRLAWEASLTVRSSAARRRWAASSATSTYLRGRPAHFMIDESLPKGRQAPLVAKCPSQSIHPLD</sequence>
<dbReference type="Proteomes" id="UP000188532">
    <property type="component" value="Unassembled WGS sequence"/>
</dbReference>
<evidence type="ECO:0000313" key="4">
    <source>
        <dbReference type="Proteomes" id="UP000189229"/>
    </source>
</evidence>
<organism evidence="2 3">
    <name type="scientific">Mycobacterium kansasii</name>
    <dbReference type="NCBI Taxonomy" id="1768"/>
    <lineage>
        <taxon>Bacteria</taxon>
        <taxon>Bacillati</taxon>
        <taxon>Actinomycetota</taxon>
        <taxon>Actinomycetes</taxon>
        <taxon>Mycobacteriales</taxon>
        <taxon>Mycobacteriaceae</taxon>
        <taxon>Mycobacterium</taxon>
    </lineage>
</organism>
<evidence type="ECO:0000313" key="2">
    <source>
        <dbReference type="EMBL" id="OOK80168.1"/>
    </source>
</evidence>
<evidence type="ECO:0000313" key="1">
    <source>
        <dbReference type="EMBL" id="OOK79525.1"/>
    </source>
</evidence>
<evidence type="ECO:0000313" key="3">
    <source>
        <dbReference type="Proteomes" id="UP000188532"/>
    </source>
</evidence>
<dbReference type="EMBL" id="MVBM01000002">
    <property type="protein sequence ID" value="OOK79525.1"/>
    <property type="molecule type" value="Genomic_DNA"/>
</dbReference>
<comment type="caution">
    <text evidence="2">The sequence shown here is derived from an EMBL/GenBank/DDBJ whole genome shotgun (WGS) entry which is preliminary data.</text>
</comment>
<dbReference type="EMBL" id="MVBN01000002">
    <property type="protein sequence ID" value="OOK80168.1"/>
    <property type="molecule type" value="Genomic_DNA"/>
</dbReference>